<dbReference type="InterPro" id="IPR036249">
    <property type="entry name" value="Thioredoxin-like_sf"/>
</dbReference>
<comment type="caution">
    <text evidence="9">The sequence shown here is derived from an EMBL/GenBank/DDBJ whole genome shotgun (WGS) entry which is preliminary data.</text>
</comment>
<keyword evidence="5" id="KW-0676">Redox-active center</keyword>
<dbReference type="Pfam" id="PF13462">
    <property type="entry name" value="Thioredoxin_4"/>
    <property type="match status" value="1"/>
</dbReference>
<proteinExistence type="inferred from homology"/>
<evidence type="ECO:0000256" key="1">
    <source>
        <dbReference type="ARBA" id="ARBA00005791"/>
    </source>
</evidence>
<evidence type="ECO:0000256" key="5">
    <source>
        <dbReference type="ARBA" id="ARBA00023284"/>
    </source>
</evidence>
<evidence type="ECO:0000313" key="10">
    <source>
        <dbReference type="Proteomes" id="UP000547528"/>
    </source>
</evidence>
<dbReference type="InterPro" id="IPR012336">
    <property type="entry name" value="Thioredoxin-like_fold"/>
</dbReference>
<keyword evidence="7" id="KW-1133">Transmembrane helix</keyword>
<evidence type="ECO:0000256" key="6">
    <source>
        <dbReference type="SAM" id="MobiDB-lite"/>
    </source>
</evidence>
<feature type="compositionally biased region" description="Polar residues" evidence="6">
    <location>
        <begin position="38"/>
        <end position="51"/>
    </location>
</feature>
<gene>
    <name evidence="9" type="ORF">FHX47_000680</name>
</gene>
<keyword evidence="7" id="KW-0812">Transmembrane</keyword>
<evidence type="ECO:0000259" key="8">
    <source>
        <dbReference type="PROSITE" id="PS51352"/>
    </source>
</evidence>
<dbReference type="GO" id="GO:0016853">
    <property type="term" value="F:isomerase activity"/>
    <property type="evidence" value="ECO:0007669"/>
    <property type="project" value="UniProtKB-KW"/>
</dbReference>
<reference evidence="9 10" key="1">
    <citation type="submission" date="2020-08" db="EMBL/GenBank/DDBJ databases">
        <title>Sequencing the genomes of 1000 actinobacteria strains.</title>
        <authorList>
            <person name="Klenk H.-P."/>
        </authorList>
    </citation>
    <scope>NUCLEOTIDE SEQUENCE [LARGE SCALE GENOMIC DNA]</scope>
    <source>
        <strain evidence="9 10">DSM 28238</strain>
    </source>
</reference>
<dbReference type="AlphaFoldDB" id="A0A7W5XNT0"/>
<keyword evidence="10" id="KW-1185">Reference proteome</keyword>
<feature type="transmembrane region" description="Helical" evidence="7">
    <location>
        <begin position="12"/>
        <end position="31"/>
    </location>
</feature>
<evidence type="ECO:0000256" key="7">
    <source>
        <dbReference type="SAM" id="Phobius"/>
    </source>
</evidence>
<keyword evidence="3" id="KW-0560">Oxidoreductase</keyword>
<dbReference type="Proteomes" id="UP000547528">
    <property type="component" value="Unassembled WGS sequence"/>
</dbReference>
<dbReference type="RefSeq" id="WP_183357453.1">
    <property type="nucleotide sequence ID" value="NZ_BAABKR010000001.1"/>
</dbReference>
<evidence type="ECO:0000313" key="9">
    <source>
        <dbReference type="EMBL" id="MBB3667087.1"/>
    </source>
</evidence>
<dbReference type="EMBL" id="JACIBT010000001">
    <property type="protein sequence ID" value="MBB3667087.1"/>
    <property type="molecule type" value="Genomic_DNA"/>
</dbReference>
<keyword evidence="9" id="KW-0413">Isomerase</keyword>
<evidence type="ECO:0000256" key="4">
    <source>
        <dbReference type="ARBA" id="ARBA00023157"/>
    </source>
</evidence>
<dbReference type="Gene3D" id="3.40.30.10">
    <property type="entry name" value="Glutaredoxin"/>
    <property type="match status" value="1"/>
</dbReference>
<dbReference type="PANTHER" id="PTHR13887">
    <property type="entry name" value="GLUTATHIONE S-TRANSFERASE KAPPA"/>
    <property type="match status" value="1"/>
</dbReference>
<dbReference type="InterPro" id="IPR013766">
    <property type="entry name" value="Thioredoxin_domain"/>
</dbReference>
<dbReference type="GO" id="GO:0016491">
    <property type="term" value="F:oxidoreductase activity"/>
    <property type="evidence" value="ECO:0007669"/>
    <property type="project" value="UniProtKB-KW"/>
</dbReference>
<organism evidence="9 10">
    <name type="scientific">Garicola koreensis</name>
    <dbReference type="NCBI Taxonomy" id="1262554"/>
    <lineage>
        <taxon>Bacteria</taxon>
        <taxon>Bacillati</taxon>
        <taxon>Actinomycetota</taxon>
        <taxon>Actinomycetes</taxon>
        <taxon>Micrococcales</taxon>
        <taxon>Micrococcaceae</taxon>
        <taxon>Garicola</taxon>
    </lineage>
</organism>
<protein>
    <submittedName>
        <fullName evidence="9">Protein-disulfide isomerase</fullName>
    </submittedName>
</protein>
<accession>A0A7W5XNT0</accession>
<name>A0A7W5XNT0_9MICC</name>
<evidence type="ECO:0000256" key="2">
    <source>
        <dbReference type="ARBA" id="ARBA00022729"/>
    </source>
</evidence>
<dbReference type="PROSITE" id="PS51352">
    <property type="entry name" value="THIOREDOXIN_2"/>
    <property type="match status" value="1"/>
</dbReference>
<keyword evidence="2" id="KW-0732">Signal</keyword>
<dbReference type="SUPFAM" id="SSF52833">
    <property type="entry name" value="Thioredoxin-like"/>
    <property type="match status" value="1"/>
</dbReference>
<dbReference type="PANTHER" id="PTHR13887:SF14">
    <property type="entry name" value="DISULFIDE BOND FORMATION PROTEIN D"/>
    <property type="match status" value="1"/>
</dbReference>
<sequence>MSDKPALTGRSWLIPVLVLAAAAVVIAVLLWPDDDAQQSRAGQGPDQQSQSAEEDVPADVVNPDEYEDPDQTDFSYVEARDEQDPLAAGDVDAPVGLVVFSDYQCPFCASWSHETLPAMMDYVEAGDLRIEWRDLNVFGPASEAASQAAYAAGLQGEFWQYHDELFVEGETRSESALSDEALTELAGELGLDVEQFSQDMHSDQVIEEIEANQQMGFDLGAHSTPVFVLDGEPVVGAQPTEVFTDAVDEALEASQE</sequence>
<keyword evidence="4" id="KW-1015">Disulfide bond</keyword>
<comment type="similarity">
    <text evidence="1">Belongs to the thioredoxin family. DsbA subfamily.</text>
</comment>
<feature type="domain" description="Thioredoxin" evidence="8">
    <location>
        <begin position="38"/>
        <end position="252"/>
    </location>
</feature>
<keyword evidence="7" id="KW-0472">Membrane</keyword>
<feature type="compositionally biased region" description="Acidic residues" evidence="6">
    <location>
        <begin position="52"/>
        <end position="71"/>
    </location>
</feature>
<feature type="region of interest" description="Disordered" evidence="6">
    <location>
        <begin position="36"/>
        <end position="71"/>
    </location>
</feature>
<evidence type="ECO:0000256" key="3">
    <source>
        <dbReference type="ARBA" id="ARBA00023002"/>
    </source>
</evidence>